<keyword evidence="3" id="KW-0804">Transcription</keyword>
<evidence type="ECO:0000256" key="3">
    <source>
        <dbReference type="ARBA" id="ARBA00023163"/>
    </source>
</evidence>
<sequence>MSTEETLTIQEVGQRCGVNPVTLRAWERRYGLIRPARTERGHRRYVEADVARIHSILAWLDRGLPISQVRAVLEQGTPPEAASGPWRQAMEEAWSALDDLNVRRLEQLFRRLTGDYPLEKVVSGWCEPLRSHLRTPGRLAARTLFDSFLRLKLSGPLLAATPSRRQHGWLVMAVGDPLPGMLQAALSEVPVWSVMLPVAGTELGTWLNHPRLDGLLWVLGEHPVRRQSARWWPKRTPGFGPALWCCGPALTSELSTPEWLARCPGDFAEVAQAMRDWSTTMAARRGDDASDLVP</sequence>
<gene>
    <name evidence="5" type="ORF">A6D6_00049</name>
</gene>
<dbReference type="InterPro" id="IPR000551">
    <property type="entry name" value="MerR-type_HTH_dom"/>
</dbReference>
<keyword evidence="6" id="KW-1185">Reference proteome</keyword>
<dbReference type="Pfam" id="PF13411">
    <property type="entry name" value="MerR_1"/>
    <property type="match status" value="1"/>
</dbReference>
<name>A0ABQ6YE62_9GAMM</name>
<evidence type="ECO:0000313" key="5">
    <source>
        <dbReference type="EMBL" id="KAF0808340.1"/>
    </source>
</evidence>
<dbReference type="InterPro" id="IPR047057">
    <property type="entry name" value="MerR_fam"/>
</dbReference>
<dbReference type="Gene3D" id="1.10.1660.10">
    <property type="match status" value="1"/>
</dbReference>
<dbReference type="Proteomes" id="UP000771797">
    <property type="component" value="Unassembled WGS sequence"/>
</dbReference>
<dbReference type="SUPFAM" id="SSF46955">
    <property type="entry name" value="Putative DNA-binding domain"/>
    <property type="match status" value="1"/>
</dbReference>
<dbReference type="SMART" id="SM00422">
    <property type="entry name" value="HTH_MERR"/>
    <property type="match status" value="1"/>
</dbReference>
<dbReference type="InterPro" id="IPR009061">
    <property type="entry name" value="DNA-bd_dom_put_sf"/>
</dbReference>
<proteinExistence type="predicted"/>
<keyword evidence="2" id="KW-0238">DNA-binding</keyword>
<dbReference type="PROSITE" id="PS50937">
    <property type="entry name" value="HTH_MERR_2"/>
    <property type="match status" value="1"/>
</dbReference>
<evidence type="ECO:0000256" key="1">
    <source>
        <dbReference type="ARBA" id="ARBA00023015"/>
    </source>
</evidence>
<organism evidence="5 6">
    <name type="scientific">Alcanivorax xiamenensis</name>
    <dbReference type="NCBI Taxonomy" id="1177156"/>
    <lineage>
        <taxon>Bacteria</taxon>
        <taxon>Pseudomonadati</taxon>
        <taxon>Pseudomonadota</taxon>
        <taxon>Gammaproteobacteria</taxon>
        <taxon>Oceanospirillales</taxon>
        <taxon>Alcanivoracaceae</taxon>
        <taxon>Alcanivorax</taxon>
    </lineage>
</organism>
<dbReference type="PANTHER" id="PTHR30204:SF67">
    <property type="entry name" value="HTH-TYPE TRANSCRIPTIONAL REGULATOR MLRA-RELATED"/>
    <property type="match status" value="1"/>
</dbReference>
<accession>A0ABQ6YE62</accession>
<protein>
    <submittedName>
        <fullName evidence="5">MerR family transcriptional regulator</fullName>
    </submittedName>
</protein>
<dbReference type="EMBL" id="AQPF01000001">
    <property type="protein sequence ID" value="KAF0808340.1"/>
    <property type="molecule type" value="Genomic_DNA"/>
</dbReference>
<dbReference type="RefSeq" id="WP_159659614.1">
    <property type="nucleotide sequence ID" value="NZ_AQPF01000001.1"/>
</dbReference>
<comment type="caution">
    <text evidence="5">The sequence shown here is derived from an EMBL/GenBank/DDBJ whole genome shotgun (WGS) entry which is preliminary data.</text>
</comment>
<evidence type="ECO:0000259" key="4">
    <source>
        <dbReference type="PROSITE" id="PS50937"/>
    </source>
</evidence>
<evidence type="ECO:0000256" key="2">
    <source>
        <dbReference type="ARBA" id="ARBA00023125"/>
    </source>
</evidence>
<keyword evidence="1" id="KW-0805">Transcription regulation</keyword>
<dbReference type="CDD" id="cd01104">
    <property type="entry name" value="HTH_MlrA-CarA"/>
    <property type="match status" value="1"/>
</dbReference>
<evidence type="ECO:0000313" key="6">
    <source>
        <dbReference type="Proteomes" id="UP000771797"/>
    </source>
</evidence>
<dbReference type="PANTHER" id="PTHR30204">
    <property type="entry name" value="REDOX-CYCLING DRUG-SENSING TRANSCRIPTIONAL ACTIVATOR SOXR"/>
    <property type="match status" value="1"/>
</dbReference>
<feature type="domain" description="HTH merR-type" evidence="4">
    <location>
        <begin position="6"/>
        <end position="75"/>
    </location>
</feature>
<reference evidence="5 6" key="1">
    <citation type="submission" date="2012-09" db="EMBL/GenBank/DDBJ databases">
        <title>Genome Sequence of alkane-degrading Bacterium Alcanivorax sp. 6-D-6.</title>
        <authorList>
            <person name="Lai Q."/>
            <person name="Shao Z."/>
        </authorList>
    </citation>
    <scope>NUCLEOTIDE SEQUENCE [LARGE SCALE GENOMIC DNA]</scope>
    <source>
        <strain evidence="5 6">6-D-6</strain>
    </source>
</reference>